<dbReference type="InterPro" id="IPR007803">
    <property type="entry name" value="Asp/Arg/Pro-Hydrxlase"/>
</dbReference>
<dbReference type="Gene3D" id="6.10.140.2220">
    <property type="match status" value="1"/>
</dbReference>
<evidence type="ECO:0000256" key="1">
    <source>
        <dbReference type="ARBA" id="ARBA00007730"/>
    </source>
</evidence>
<dbReference type="PROSITE" id="PS50865">
    <property type="entry name" value="ZF_MYND_2"/>
    <property type="match status" value="1"/>
</dbReference>
<keyword evidence="4" id="KW-0862">Zinc</keyword>
<sequence>MGDEACAVCGYTGPAILRCSGCHQTFYCGQEHQRAHWQSHREKCKKTFSSSRTPASGLRDLQDDIQKMPKQETATAKRVDRVADVRRDKPKDTNGRLAPTTPSAPRFDAGEQLERARKLCEEQLWPEATDLLEKLLIELPDHPHPPFFLATSYHNMGRSADSIPFYEKALQLNPTLIHARLNLIKALCGTGRLREAVPHAAAACEHEPQSAARRFELGVLHTQLGDSMAASQSYIKAIKMDACFKEAYINNDAALLQLGSTKACEKYAKLAVEQTERGAMQFWTHPLQRPPQHVPGLRSRPWHDPEDFPWMKRLEAAFPEIRQELLQVMASDVAGQSWGKVGERSTHDASLVRSGEWREFPFLCGGGAHARNCALCPRTAAILTAIPEAVSLAELGMGETLFSVITEQTHLRPHC</sequence>
<dbReference type="Gene3D" id="1.25.40.10">
    <property type="entry name" value="Tetratricopeptide repeat domain"/>
    <property type="match status" value="1"/>
</dbReference>
<evidence type="ECO:0000256" key="6">
    <source>
        <dbReference type="PROSITE-ProRule" id="PRU00339"/>
    </source>
</evidence>
<dbReference type="Pfam" id="PF01753">
    <property type="entry name" value="zf-MYND"/>
    <property type="match status" value="1"/>
</dbReference>
<dbReference type="InterPro" id="IPR011990">
    <property type="entry name" value="TPR-like_helical_dom_sf"/>
</dbReference>
<gene>
    <name evidence="9" type="ORF">CYMTET_15197</name>
</gene>
<evidence type="ECO:0000256" key="4">
    <source>
        <dbReference type="ARBA" id="ARBA00022833"/>
    </source>
</evidence>
<dbReference type="PANTHER" id="PTHR12366:SF32">
    <property type="entry name" value="ASPARTATE BETA-HYDROXYLASE ISOFORM X1"/>
    <property type="match status" value="1"/>
</dbReference>
<feature type="region of interest" description="Disordered" evidence="7">
    <location>
        <begin position="48"/>
        <end position="107"/>
    </location>
</feature>
<dbReference type="PROSITE" id="PS50005">
    <property type="entry name" value="TPR"/>
    <property type="match status" value="1"/>
</dbReference>
<feature type="repeat" description="TPR" evidence="6">
    <location>
        <begin position="143"/>
        <end position="176"/>
    </location>
</feature>
<dbReference type="Gene3D" id="2.60.120.330">
    <property type="entry name" value="B-lactam Antibiotic, Isopenicillin N Synthase, Chain"/>
    <property type="match status" value="1"/>
</dbReference>
<keyword evidence="2" id="KW-0479">Metal-binding</keyword>
<keyword evidence="3 5" id="KW-0863">Zinc-finger</keyword>
<keyword evidence="10" id="KW-1185">Reference proteome</keyword>
<comment type="similarity">
    <text evidence="1">Belongs to the aspartyl/asparaginyl beta-hydroxylase family.</text>
</comment>
<proteinExistence type="inferred from homology"/>
<dbReference type="InterPro" id="IPR039038">
    <property type="entry name" value="ASPH"/>
</dbReference>
<reference evidence="9 10" key="1">
    <citation type="journal article" date="2015" name="Genome Biol. Evol.">
        <title>Comparative Genomics of a Bacterivorous Green Alga Reveals Evolutionary Causalities and Consequences of Phago-Mixotrophic Mode of Nutrition.</title>
        <authorList>
            <person name="Burns J.A."/>
            <person name="Paasch A."/>
            <person name="Narechania A."/>
            <person name="Kim E."/>
        </authorList>
    </citation>
    <scope>NUCLEOTIDE SEQUENCE [LARGE SCALE GENOMIC DNA]</scope>
    <source>
        <strain evidence="9 10">PLY_AMNH</strain>
    </source>
</reference>
<dbReference type="Pfam" id="PF13181">
    <property type="entry name" value="TPR_8"/>
    <property type="match status" value="2"/>
</dbReference>
<comment type="caution">
    <text evidence="9">The sequence shown here is derived from an EMBL/GenBank/DDBJ whole genome shotgun (WGS) entry which is preliminary data.</text>
</comment>
<evidence type="ECO:0000313" key="10">
    <source>
        <dbReference type="Proteomes" id="UP001190700"/>
    </source>
</evidence>
<accession>A0AAE0L992</accession>
<dbReference type="Proteomes" id="UP001190700">
    <property type="component" value="Unassembled WGS sequence"/>
</dbReference>
<dbReference type="EMBL" id="LGRX02006401">
    <property type="protein sequence ID" value="KAK3276753.1"/>
    <property type="molecule type" value="Genomic_DNA"/>
</dbReference>
<name>A0AAE0L992_9CHLO</name>
<evidence type="ECO:0000256" key="7">
    <source>
        <dbReference type="SAM" id="MobiDB-lite"/>
    </source>
</evidence>
<feature type="non-terminal residue" evidence="9">
    <location>
        <position position="415"/>
    </location>
</feature>
<dbReference type="SMART" id="SM00028">
    <property type="entry name" value="TPR"/>
    <property type="match status" value="3"/>
</dbReference>
<dbReference type="InterPro" id="IPR002893">
    <property type="entry name" value="Znf_MYND"/>
</dbReference>
<dbReference type="GO" id="GO:0005783">
    <property type="term" value="C:endoplasmic reticulum"/>
    <property type="evidence" value="ECO:0007669"/>
    <property type="project" value="TreeGrafter"/>
</dbReference>
<feature type="domain" description="MYND-type" evidence="8">
    <location>
        <begin position="6"/>
        <end position="44"/>
    </location>
</feature>
<dbReference type="InterPro" id="IPR027443">
    <property type="entry name" value="IPNS-like_sf"/>
</dbReference>
<evidence type="ECO:0000256" key="3">
    <source>
        <dbReference type="ARBA" id="ARBA00022771"/>
    </source>
</evidence>
<dbReference type="PROSITE" id="PS01360">
    <property type="entry name" value="ZF_MYND_1"/>
    <property type="match status" value="1"/>
</dbReference>
<evidence type="ECO:0000256" key="5">
    <source>
        <dbReference type="PROSITE-ProRule" id="PRU00134"/>
    </source>
</evidence>
<feature type="compositionally biased region" description="Basic and acidic residues" evidence="7">
    <location>
        <begin position="60"/>
        <end position="94"/>
    </location>
</feature>
<dbReference type="GO" id="GO:0008270">
    <property type="term" value="F:zinc ion binding"/>
    <property type="evidence" value="ECO:0007669"/>
    <property type="project" value="UniProtKB-KW"/>
</dbReference>
<dbReference type="SUPFAM" id="SSF48452">
    <property type="entry name" value="TPR-like"/>
    <property type="match status" value="1"/>
</dbReference>
<dbReference type="SUPFAM" id="SSF144232">
    <property type="entry name" value="HIT/MYND zinc finger-like"/>
    <property type="match status" value="1"/>
</dbReference>
<evidence type="ECO:0000313" key="9">
    <source>
        <dbReference type="EMBL" id="KAK3276753.1"/>
    </source>
</evidence>
<dbReference type="InterPro" id="IPR019734">
    <property type="entry name" value="TPR_rpt"/>
</dbReference>
<dbReference type="Pfam" id="PF05118">
    <property type="entry name" value="Asp_Arg_Hydrox"/>
    <property type="match status" value="1"/>
</dbReference>
<dbReference type="PANTHER" id="PTHR12366">
    <property type="entry name" value="ASPARTYL/ASPARAGINYL BETA-HYDROXYLASE"/>
    <property type="match status" value="1"/>
</dbReference>
<evidence type="ECO:0000256" key="2">
    <source>
        <dbReference type="ARBA" id="ARBA00022723"/>
    </source>
</evidence>
<keyword evidence="6" id="KW-0802">TPR repeat</keyword>
<dbReference type="GO" id="GO:0062101">
    <property type="term" value="F:peptidyl-aspartic acid 3-dioxygenase activity"/>
    <property type="evidence" value="ECO:0007669"/>
    <property type="project" value="InterPro"/>
</dbReference>
<protein>
    <recommendedName>
        <fullName evidence="8">MYND-type domain-containing protein</fullName>
    </recommendedName>
</protein>
<organism evidence="9 10">
    <name type="scientific">Cymbomonas tetramitiformis</name>
    <dbReference type="NCBI Taxonomy" id="36881"/>
    <lineage>
        <taxon>Eukaryota</taxon>
        <taxon>Viridiplantae</taxon>
        <taxon>Chlorophyta</taxon>
        <taxon>Pyramimonadophyceae</taxon>
        <taxon>Pyramimonadales</taxon>
        <taxon>Pyramimonadaceae</taxon>
        <taxon>Cymbomonas</taxon>
    </lineage>
</organism>
<dbReference type="AlphaFoldDB" id="A0AAE0L992"/>
<evidence type="ECO:0000259" key="8">
    <source>
        <dbReference type="PROSITE" id="PS50865"/>
    </source>
</evidence>